<proteinExistence type="predicted"/>
<dbReference type="AlphaFoldDB" id="A0A6S6YJM2"/>
<keyword evidence="3" id="KW-1185">Reference proteome</keyword>
<keyword evidence="1" id="KW-0472">Membrane</keyword>
<accession>A0A6S6YJM2</accession>
<protein>
    <recommendedName>
        <fullName evidence="4">DUF2946 domain-containing protein</fullName>
    </recommendedName>
</protein>
<keyword evidence="1" id="KW-1133">Transmembrane helix</keyword>
<dbReference type="Proteomes" id="UP000494108">
    <property type="component" value="Unassembled WGS sequence"/>
</dbReference>
<gene>
    <name evidence="2" type="ORF">LMG3431_00371</name>
</gene>
<sequence>MPPLPGHRHATPPLLARWIVLAWLSACLLLAPMGSLRHALTHLGDVPATSQDDAHPHEKLAHCDLCQLWDLLDATLPSSFEWMGEPLADSAPATHLPAGAAAIGGTWFQTRAPPLQG</sequence>
<evidence type="ECO:0000313" key="2">
    <source>
        <dbReference type="EMBL" id="CAB3626695.1"/>
    </source>
</evidence>
<reference evidence="2 3" key="1">
    <citation type="submission" date="2020-04" db="EMBL/GenBank/DDBJ databases">
        <authorList>
            <person name="De Canck E."/>
        </authorList>
    </citation>
    <scope>NUCLEOTIDE SEQUENCE [LARGE SCALE GENOMIC DNA]</scope>
    <source>
        <strain evidence="2 3">LMG 3431</strain>
    </source>
</reference>
<organism evidence="2 3">
    <name type="scientific">Achromobacter pestifer</name>
    <dbReference type="NCBI Taxonomy" id="1353889"/>
    <lineage>
        <taxon>Bacteria</taxon>
        <taxon>Pseudomonadati</taxon>
        <taxon>Pseudomonadota</taxon>
        <taxon>Betaproteobacteria</taxon>
        <taxon>Burkholderiales</taxon>
        <taxon>Alcaligenaceae</taxon>
        <taxon>Achromobacter</taxon>
    </lineage>
</organism>
<keyword evidence="1" id="KW-0812">Transmembrane</keyword>
<name>A0A6S6YJM2_9BURK</name>
<evidence type="ECO:0000313" key="3">
    <source>
        <dbReference type="Proteomes" id="UP000494108"/>
    </source>
</evidence>
<dbReference type="RefSeq" id="WP_175172726.1">
    <property type="nucleotide sequence ID" value="NZ_CADIJX010000001.1"/>
</dbReference>
<evidence type="ECO:0008006" key="4">
    <source>
        <dbReference type="Google" id="ProtNLM"/>
    </source>
</evidence>
<dbReference type="EMBL" id="CADIJX010000001">
    <property type="protein sequence ID" value="CAB3626695.1"/>
    <property type="molecule type" value="Genomic_DNA"/>
</dbReference>
<feature type="transmembrane region" description="Helical" evidence="1">
    <location>
        <begin position="15"/>
        <end position="33"/>
    </location>
</feature>
<evidence type="ECO:0000256" key="1">
    <source>
        <dbReference type="SAM" id="Phobius"/>
    </source>
</evidence>